<keyword evidence="3" id="KW-0963">Cytoplasm</keyword>
<comment type="similarity">
    <text evidence="2">Belongs to the DivIVA family.</text>
</comment>
<evidence type="ECO:0000256" key="3">
    <source>
        <dbReference type="ARBA" id="ARBA00022490"/>
    </source>
</evidence>
<dbReference type="Proteomes" id="UP000617951">
    <property type="component" value="Unassembled WGS sequence"/>
</dbReference>
<dbReference type="GO" id="GO:0005737">
    <property type="term" value="C:cytoplasm"/>
    <property type="evidence" value="ECO:0007669"/>
    <property type="project" value="UniProtKB-SubCell"/>
</dbReference>
<sequence length="219" mass="24504">MRLTVDAVKNVKFEHSKKGYSAEQVDEFLDSVCADMQEMNRKLEESERSLEKYKEMESTLTCVLVSAQNNAQKIEEEAKARAGAVIQEAEEKAQKMRLSLEAEAFAYREKIKAEQQALAEKANELREFYASYKAAILSELRDFEEKFEAVQPAEKIWEEKPAEIAQAPAEIAQAPAAEAQTAPESNAAETAGGDFDMSDILKNLPESDSDLKAMIDELI</sequence>
<accession>A0A926HXX3</accession>
<evidence type="ECO:0000256" key="7">
    <source>
        <dbReference type="SAM" id="Coils"/>
    </source>
</evidence>
<keyword evidence="10" id="KW-1185">Reference proteome</keyword>
<dbReference type="InterPro" id="IPR019933">
    <property type="entry name" value="DivIVA_domain"/>
</dbReference>
<proteinExistence type="inferred from homology"/>
<dbReference type="PANTHER" id="PTHR35794">
    <property type="entry name" value="CELL DIVISION PROTEIN DIVIVA"/>
    <property type="match status" value="1"/>
</dbReference>
<dbReference type="NCBIfam" id="TIGR03544">
    <property type="entry name" value="DivI1A_domain"/>
    <property type="match status" value="1"/>
</dbReference>
<keyword evidence="5 7" id="KW-0175">Coiled coil</keyword>
<evidence type="ECO:0000313" key="9">
    <source>
        <dbReference type="EMBL" id="MBC8539196.1"/>
    </source>
</evidence>
<evidence type="ECO:0000256" key="6">
    <source>
        <dbReference type="ARBA" id="ARBA00023306"/>
    </source>
</evidence>
<evidence type="ECO:0000256" key="4">
    <source>
        <dbReference type="ARBA" id="ARBA00022618"/>
    </source>
</evidence>
<dbReference type="Pfam" id="PF05103">
    <property type="entry name" value="DivIVA"/>
    <property type="match status" value="1"/>
</dbReference>
<dbReference type="Gene3D" id="6.10.250.660">
    <property type="match status" value="1"/>
</dbReference>
<dbReference type="InterPro" id="IPR007793">
    <property type="entry name" value="DivIVA_fam"/>
</dbReference>
<keyword evidence="4" id="KW-0132">Cell division</keyword>
<feature type="compositionally biased region" description="Low complexity" evidence="8">
    <location>
        <begin position="171"/>
        <end position="184"/>
    </location>
</feature>
<dbReference type="EMBL" id="JACRSS010000005">
    <property type="protein sequence ID" value="MBC8539196.1"/>
    <property type="molecule type" value="Genomic_DNA"/>
</dbReference>
<gene>
    <name evidence="9" type="ORF">H8693_09675</name>
</gene>
<dbReference type="AlphaFoldDB" id="A0A926HXX3"/>
<dbReference type="RefSeq" id="WP_249280801.1">
    <property type="nucleotide sequence ID" value="NZ_JACRSS010000005.1"/>
</dbReference>
<evidence type="ECO:0000256" key="2">
    <source>
        <dbReference type="ARBA" id="ARBA00009008"/>
    </source>
</evidence>
<reference evidence="9" key="1">
    <citation type="submission" date="2020-08" db="EMBL/GenBank/DDBJ databases">
        <title>Genome public.</title>
        <authorList>
            <person name="Liu C."/>
            <person name="Sun Q."/>
        </authorList>
    </citation>
    <scope>NUCLEOTIDE SEQUENCE</scope>
    <source>
        <strain evidence="9">NSJ-63</strain>
    </source>
</reference>
<keyword evidence="6" id="KW-0131">Cell cycle</keyword>
<dbReference type="PANTHER" id="PTHR35794:SF2">
    <property type="entry name" value="CELL DIVISION PROTEIN DIVIVA"/>
    <property type="match status" value="1"/>
</dbReference>
<evidence type="ECO:0000313" key="10">
    <source>
        <dbReference type="Proteomes" id="UP000617951"/>
    </source>
</evidence>
<comment type="subcellular location">
    <subcellularLocation>
        <location evidence="1">Cytoplasm</location>
    </subcellularLocation>
</comment>
<evidence type="ECO:0000256" key="5">
    <source>
        <dbReference type="ARBA" id="ARBA00023054"/>
    </source>
</evidence>
<comment type="caution">
    <text evidence="9">The sequence shown here is derived from an EMBL/GenBank/DDBJ whole genome shotgun (WGS) entry which is preliminary data.</text>
</comment>
<dbReference type="GO" id="GO:0051301">
    <property type="term" value="P:cell division"/>
    <property type="evidence" value="ECO:0007669"/>
    <property type="project" value="UniProtKB-KW"/>
</dbReference>
<name>A0A926HXX3_9FIRM</name>
<evidence type="ECO:0000256" key="1">
    <source>
        <dbReference type="ARBA" id="ARBA00004496"/>
    </source>
</evidence>
<evidence type="ECO:0000256" key="8">
    <source>
        <dbReference type="SAM" id="MobiDB-lite"/>
    </source>
</evidence>
<protein>
    <submittedName>
        <fullName evidence="9">DivIVA domain-containing protein</fullName>
    </submittedName>
</protein>
<organism evidence="9 10">
    <name type="scientific">Guopingia tenuis</name>
    <dbReference type="NCBI Taxonomy" id="2763656"/>
    <lineage>
        <taxon>Bacteria</taxon>
        <taxon>Bacillati</taxon>
        <taxon>Bacillota</taxon>
        <taxon>Clostridia</taxon>
        <taxon>Christensenellales</taxon>
        <taxon>Christensenellaceae</taxon>
        <taxon>Guopingia</taxon>
    </lineage>
</organism>
<feature type="region of interest" description="Disordered" evidence="8">
    <location>
        <begin position="171"/>
        <end position="202"/>
    </location>
</feature>
<feature type="coiled-coil region" evidence="7">
    <location>
        <begin position="29"/>
        <end position="56"/>
    </location>
</feature>